<feature type="domain" description="CRAL-TRIO" evidence="1">
    <location>
        <begin position="208"/>
        <end position="383"/>
    </location>
</feature>
<dbReference type="CDD" id="cd00170">
    <property type="entry name" value="SEC14"/>
    <property type="match status" value="1"/>
</dbReference>
<gene>
    <name evidence="2" type="ORF">CTEN210_17511</name>
</gene>
<proteinExistence type="predicted"/>
<dbReference type="Pfam" id="PF00650">
    <property type="entry name" value="CRAL_TRIO"/>
    <property type="match status" value="1"/>
</dbReference>
<dbReference type="PANTHER" id="PTHR46277">
    <property type="entry name" value="OS03G0850700 PROTEIN"/>
    <property type="match status" value="1"/>
</dbReference>
<dbReference type="SUPFAM" id="SSF46938">
    <property type="entry name" value="CRAL/TRIO N-terminal domain"/>
    <property type="match status" value="1"/>
</dbReference>
<name>A0AAD3DCV4_9STRA</name>
<accession>A0AAD3DCV4</accession>
<evidence type="ECO:0000313" key="2">
    <source>
        <dbReference type="EMBL" id="GFH61035.1"/>
    </source>
</evidence>
<dbReference type="InterPro" id="IPR036273">
    <property type="entry name" value="CRAL/TRIO_N_dom_sf"/>
</dbReference>
<dbReference type="SUPFAM" id="SSF52087">
    <property type="entry name" value="CRAL/TRIO domain"/>
    <property type="match status" value="1"/>
</dbReference>
<dbReference type="InterPro" id="IPR001251">
    <property type="entry name" value="CRAL-TRIO_dom"/>
</dbReference>
<dbReference type="Gene3D" id="3.40.525.10">
    <property type="entry name" value="CRAL-TRIO lipid binding domain"/>
    <property type="match status" value="1"/>
</dbReference>
<evidence type="ECO:0000313" key="3">
    <source>
        <dbReference type="Proteomes" id="UP001054902"/>
    </source>
</evidence>
<reference evidence="2 3" key="1">
    <citation type="journal article" date="2021" name="Sci. Rep.">
        <title>The genome of the diatom Chaetoceros tenuissimus carries an ancient integrated fragment of an extant virus.</title>
        <authorList>
            <person name="Hongo Y."/>
            <person name="Kimura K."/>
            <person name="Takaki Y."/>
            <person name="Yoshida Y."/>
            <person name="Baba S."/>
            <person name="Kobayashi G."/>
            <person name="Nagasaki K."/>
            <person name="Hano T."/>
            <person name="Tomaru Y."/>
        </authorList>
    </citation>
    <scope>NUCLEOTIDE SEQUENCE [LARGE SCALE GENOMIC DNA]</scope>
    <source>
        <strain evidence="2 3">NIES-3715</strain>
    </source>
</reference>
<dbReference type="EMBL" id="BLLK01000069">
    <property type="protein sequence ID" value="GFH61035.1"/>
    <property type="molecule type" value="Genomic_DNA"/>
</dbReference>
<dbReference type="PROSITE" id="PS50191">
    <property type="entry name" value="CRAL_TRIO"/>
    <property type="match status" value="1"/>
</dbReference>
<organism evidence="2 3">
    <name type="scientific">Chaetoceros tenuissimus</name>
    <dbReference type="NCBI Taxonomy" id="426638"/>
    <lineage>
        <taxon>Eukaryota</taxon>
        <taxon>Sar</taxon>
        <taxon>Stramenopiles</taxon>
        <taxon>Ochrophyta</taxon>
        <taxon>Bacillariophyta</taxon>
        <taxon>Coscinodiscophyceae</taxon>
        <taxon>Chaetocerotophycidae</taxon>
        <taxon>Chaetocerotales</taxon>
        <taxon>Chaetocerotaceae</taxon>
        <taxon>Chaetoceros</taxon>
    </lineage>
</organism>
<dbReference type="InterPro" id="IPR036865">
    <property type="entry name" value="CRAL-TRIO_dom_sf"/>
</dbReference>
<dbReference type="AlphaFoldDB" id="A0AAD3DCV4"/>
<protein>
    <recommendedName>
        <fullName evidence="1">CRAL-TRIO domain-containing protein</fullName>
    </recommendedName>
</protein>
<sequence>MLHLESPKRYANPVDYISKQMTCGCLSFCFRKNPEAETDLGEPFFTNTDEFEDNADEKNMTQITINPHEVSLIETMEGDSALDNSSTNISFGTFTRGLETRPHENVPDHELTDIQKLEKHCPTATDAERQRFLNAKGGKYDLALEQLKHYLNWREEYDLDVLIESKTVPSDDDFESCASSDETLDEIDWKYASDKALSYDTSHPYDLPSVLPQLAKTLTIPGSDEHLRDKTGNRILHLLPAQMDPNMAQDSTFALCIAFYLERKLDRNSLEQMTVAIDVRAGAGWANPRPGKLIPFIKKVTSIMERNFPERLSKCVLFPMPRVAAVVWKMVRAFLDPNTAAKIAVLAGAALTHSPPPYKKMAEHMELEVIERMEAIRLATFTD</sequence>
<evidence type="ECO:0000259" key="1">
    <source>
        <dbReference type="PROSITE" id="PS50191"/>
    </source>
</evidence>
<keyword evidence="3" id="KW-1185">Reference proteome</keyword>
<dbReference type="Proteomes" id="UP001054902">
    <property type="component" value="Unassembled WGS sequence"/>
</dbReference>
<comment type="caution">
    <text evidence="2">The sequence shown here is derived from an EMBL/GenBank/DDBJ whole genome shotgun (WGS) entry which is preliminary data.</text>
</comment>
<dbReference type="PANTHER" id="PTHR46277:SF3">
    <property type="entry name" value="BINDING PROTEIN, PUTATIVE-RELATED"/>
    <property type="match status" value="1"/>
</dbReference>